<feature type="domain" description="Lipoxygenase" evidence="8">
    <location>
        <begin position="245"/>
        <end position="318"/>
    </location>
</feature>
<keyword evidence="1" id="KW-0479">Metal-binding</keyword>
<comment type="caution">
    <text evidence="5">Lacks conserved residue(s) required for the propagation of feature annotation.</text>
</comment>
<feature type="domain" description="Lipoxygenase" evidence="8">
    <location>
        <begin position="332"/>
        <end position="503"/>
    </location>
</feature>
<feature type="region of interest" description="Disordered" evidence="6">
    <location>
        <begin position="37"/>
        <end position="63"/>
    </location>
</feature>
<dbReference type="EMBL" id="LVLJ01000048">
    <property type="protein sequence ID" value="OAE35895.1"/>
    <property type="molecule type" value="Genomic_DNA"/>
</dbReference>
<evidence type="ECO:0000256" key="2">
    <source>
        <dbReference type="ARBA" id="ARBA00022964"/>
    </source>
</evidence>
<evidence type="ECO:0008006" key="11">
    <source>
        <dbReference type="Google" id="ProtNLM"/>
    </source>
</evidence>
<evidence type="ECO:0000313" key="9">
    <source>
        <dbReference type="EMBL" id="OAE35895.1"/>
    </source>
</evidence>
<protein>
    <recommendedName>
        <fullName evidence="11">Lipoxygenase domain-containing protein</fullName>
    </recommendedName>
</protein>
<feature type="compositionally biased region" description="Basic and acidic residues" evidence="6">
    <location>
        <begin position="461"/>
        <end position="470"/>
    </location>
</feature>
<dbReference type="InterPro" id="IPR013819">
    <property type="entry name" value="LipOase_C"/>
</dbReference>
<evidence type="ECO:0000259" key="7">
    <source>
        <dbReference type="PROSITE" id="PS50095"/>
    </source>
</evidence>
<evidence type="ECO:0000256" key="3">
    <source>
        <dbReference type="ARBA" id="ARBA00023002"/>
    </source>
</evidence>
<dbReference type="PROSITE" id="PS51393">
    <property type="entry name" value="LIPOXYGENASE_3"/>
    <property type="match status" value="2"/>
</dbReference>
<dbReference type="Gene3D" id="2.60.60.20">
    <property type="entry name" value="PLAT/LH2 domain"/>
    <property type="match status" value="1"/>
</dbReference>
<feature type="domain" description="PLAT" evidence="7">
    <location>
        <begin position="106"/>
        <end position="229"/>
    </location>
</feature>
<dbReference type="InterPro" id="IPR000907">
    <property type="entry name" value="LipOase"/>
</dbReference>
<dbReference type="GO" id="GO:0034440">
    <property type="term" value="P:lipid oxidation"/>
    <property type="evidence" value="ECO:0007669"/>
    <property type="project" value="InterPro"/>
</dbReference>
<dbReference type="Pfam" id="PF01477">
    <property type="entry name" value="PLAT"/>
    <property type="match status" value="1"/>
</dbReference>
<keyword evidence="3" id="KW-0560">Oxidoreductase</keyword>
<dbReference type="Pfam" id="PF00305">
    <property type="entry name" value="Lipoxygenase"/>
    <property type="match status" value="2"/>
</dbReference>
<dbReference type="InterPro" id="IPR001024">
    <property type="entry name" value="PLAT/LH2_dom"/>
</dbReference>
<evidence type="ECO:0000259" key="8">
    <source>
        <dbReference type="PROSITE" id="PS51393"/>
    </source>
</evidence>
<evidence type="ECO:0000256" key="6">
    <source>
        <dbReference type="SAM" id="MobiDB-lite"/>
    </source>
</evidence>
<organism evidence="9 10">
    <name type="scientific">Marchantia polymorpha subsp. ruderalis</name>
    <dbReference type="NCBI Taxonomy" id="1480154"/>
    <lineage>
        <taxon>Eukaryota</taxon>
        <taxon>Viridiplantae</taxon>
        <taxon>Streptophyta</taxon>
        <taxon>Embryophyta</taxon>
        <taxon>Marchantiophyta</taxon>
        <taxon>Marchantiopsida</taxon>
        <taxon>Marchantiidae</taxon>
        <taxon>Marchantiales</taxon>
        <taxon>Marchantiaceae</taxon>
        <taxon>Marchantia</taxon>
    </lineage>
</organism>
<dbReference type="GO" id="GO:0016702">
    <property type="term" value="F:oxidoreductase activity, acting on single donors with incorporation of molecular oxygen, incorporation of two atoms of oxygen"/>
    <property type="evidence" value="ECO:0007669"/>
    <property type="project" value="InterPro"/>
</dbReference>
<dbReference type="Proteomes" id="UP000077202">
    <property type="component" value="Unassembled WGS sequence"/>
</dbReference>
<gene>
    <name evidence="9" type="ORF">AXG93_454s1000</name>
</gene>
<accession>A0A176WTP9</accession>
<evidence type="ECO:0000313" key="10">
    <source>
        <dbReference type="Proteomes" id="UP000077202"/>
    </source>
</evidence>
<reference evidence="9" key="1">
    <citation type="submission" date="2016-03" db="EMBL/GenBank/DDBJ databases">
        <title>Mechanisms controlling the formation of the plant cell surface in tip-growing cells are functionally conserved among land plants.</title>
        <authorList>
            <person name="Honkanen S."/>
            <person name="Jones V.A."/>
            <person name="Morieri G."/>
            <person name="Champion C."/>
            <person name="Hetherington A.J."/>
            <person name="Kelly S."/>
            <person name="Saint-Marcoux D."/>
            <person name="Proust H."/>
            <person name="Prescott H."/>
            <person name="Dolan L."/>
        </authorList>
    </citation>
    <scope>NUCLEOTIDE SEQUENCE [LARGE SCALE GENOMIC DNA]</scope>
    <source>
        <tissue evidence="9">Whole gametophyte</tissue>
    </source>
</reference>
<feature type="region of interest" description="Disordered" evidence="6">
    <location>
        <begin position="461"/>
        <end position="483"/>
    </location>
</feature>
<proteinExistence type="predicted"/>
<evidence type="ECO:0000256" key="1">
    <source>
        <dbReference type="ARBA" id="ARBA00022723"/>
    </source>
</evidence>
<dbReference type="SUPFAM" id="SSF48484">
    <property type="entry name" value="Lipoxigenase"/>
    <property type="match status" value="2"/>
</dbReference>
<dbReference type="PROSITE" id="PS50095">
    <property type="entry name" value="PLAT"/>
    <property type="match status" value="1"/>
</dbReference>
<name>A0A176WTP9_MARPO</name>
<keyword evidence="4" id="KW-0443">Lipid metabolism</keyword>
<dbReference type="InterPro" id="IPR036392">
    <property type="entry name" value="PLAT/LH2_dom_sf"/>
</dbReference>
<dbReference type="AlphaFoldDB" id="A0A176WTP9"/>
<evidence type="ECO:0000256" key="5">
    <source>
        <dbReference type="PROSITE-ProRule" id="PRU00152"/>
    </source>
</evidence>
<comment type="caution">
    <text evidence="9">The sequence shown here is derived from an EMBL/GenBank/DDBJ whole genome shotgun (WGS) entry which is preliminary data.</text>
</comment>
<keyword evidence="2" id="KW-0223">Dioxygenase</keyword>
<evidence type="ECO:0000256" key="4">
    <source>
        <dbReference type="ARBA" id="ARBA00023098"/>
    </source>
</evidence>
<keyword evidence="10" id="KW-1185">Reference proteome</keyword>
<dbReference type="InterPro" id="IPR036226">
    <property type="entry name" value="LipOase_C_sf"/>
</dbReference>
<dbReference type="GO" id="GO:0046872">
    <property type="term" value="F:metal ion binding"/>
    <property type="evidence" value="ECO:0007669"/>
    <property type="project" value="UniProtKB-KW"/>
</dbReference>
<dbReference type="PANTHER" id="PTHR11771">
    <property type="entry name" value="LIPOXYGENASE"/>
    <property type="match status" value="1"/>
</dbReference>
<dbReference type="SUPFAM" id="SSF49723">
    <property type="entry name" value="Lipase/lipooxygenase domain (PLAT/LH2 domain)"/>
    <property type="match status" value="1"/>
</dbReference>
<feature type="compositionally biased region" description="Polar residues" evidence="6">
    <location>
        <begin position="39"/>
        <end position="62"/>
    </location>
</feature>
<dbReference type="SMART" id="SM00308">
    <property type="entry name" value="LH2"/>
    <property type="match status" value="1"/>
</dbReference>
<sequence length="503" mass="55642">MLRVRAPFRVSAHAVAPSNPCVTPSASTRSSVCSKSSSLMGTAVQSGPHENSMSQQLPQGNGKSLHPVRAGLRDLVPDQMNLLHHKKDQVKVEGEMLISNRTVLDFDNPVASLVDKNVDLLGLGKIQFQLVSEDLDKNGKPKLTNAAVVKNYAFSDISPLAGQTKYKINFQVDPDFGKIGAVVVRNKHLNEFFLHSLCLKLDGGEVVDFFCNSWVNPESYEMQFKGIKGINYTPLPDRVFFLNKACLPEDTPAGLKGYREEDLKYLKGTGKGMRVFSDRIYDYDVYNDLGRPDSRNPVMRPVLGGDNLPYPRRCRTGRGYSSTKNPAVPSGWPKANSRASLVDICCTIHWIAGPHHAAVNFGQYAYAGFMPNKPSTCLRWIPEEGTAEAQELESDPFLYLLKTMPTELIALPIMLTGEVLAQHGTDEEYLGDRNDLWTSDPLVQQAFKKHSERIVALQSEFEKRNSDSTKRNRSGPAKVPYTLLYPKSGPGLTGKGVPNSISI</sequence>
<dbReference type="Gene3D" id="1.20.245.10">
    <property type="entry name" value="Lipoxygenase-1, Domain 5"/>
    <property type="match status" value="1"/>
</dbReference>